<dbReference type="Proteomes" id="UP001429601">
    <property type="component" value="Unassembled WGS sequence"/>
</dbReference>
<dbReference type="PANTHER" id="PTHR30336:SF20">
    <property type="entry name" value="DUF218 DOMAIN-CONTAINING PROTEIN"/>
    <property type="match status" value="1"/>
</dbReference>
<gene>
    <name evidence="2" type="ORF">HBF26_15250</name>
</gene>
<reference evidence="2 3" key="1">
    <citation type="journal article" date="2011" name="Curr. Microbiol.">
        <title>Luteibacter jiangsuensis sp. nov.: a methamidophos-degrading bacterium isolated from a methamidophos-manufacturing factory.</title>
        <authorList>
            <person name="Wang L."/>
            <person name="Wang G.L."/>
            <person name="Li S.P."/>
            <person name="Jiang J.D."/>
        </authorList>
    </citation>
    <scope>NUCLEOTIDE SEQUENCE [LARGE SCALE GENOMIC DNA]</scope>
    <source>
        <strain evidence="2 3">CGMCC 1.10133</strain>
    </source>
</reference>
<dbReference type="EMBL" id="JAAQQR010000007">
    <property type="protein sequence ID" value="NID06250.1"/>
    <property type="molecule type" value="Genomic_DNA"/>
</dbReference>
<protein>
    <submittedName>
        <fullName evidence="2">YdcF family protein</fullName>
    </submittedName>
</protein>
<evidence type="ECO:0000313" key="2">
    <source>
        <dbReference type="EMBL" id="NID06250.1"/>
    </source>
</evidence>
<dbReference type="RefSeq" id="WP_167128311.1">
    <property type="nucleotide sequence ID" value="NZ_JAAQQR010000007.1"/>
</dbReference>
<organism evidence="2 3">
    <name type="scientific">Luteibacter jiangsuensis</name>
    <dbReference type="NCBI Taxonomy" id="637577"/>
    <lineage>
        <taxon>Bacteria</taxon>
        <taxon>Pseudomonadati</taxon>
        <taxon>Pseudomonadota</taxon>
        <taxon>Gammaproteobacteria</taxon>
        <taxon>Lysobacterales</taxon>
        <taxon>Rhodanobacteraceae</taxon>
        <taxon>Luteibacter</taxon>
    </lineage>
</organism>
<dbReference type="InterPro" id="IPR051599">
    <property type="entry name" value="Cell_Envelope_Assoc"/>
</dbReference>
<dbReference type="PANTHER" id="PTHR30336">
    <property type="entry name" value="INNER MEMBRANE PROTEIN, PROBABLE PERMEASE"/>
    <property type="match status" value="1"/>
</dbReference>
<dbReference type="CDD" id="cd06259">
    <property type="entry name" value="YdcF-like"/>
    <property type="match status" value="1"/>
</dbReference>
<proteinExistence type="predicted"/>
<name>A0ABX0Q6R9_9GAMM</name>
<accession>A0ABX0Q6R9</accession>
<feature type="domain" description="DUF218" evidence="1">
    <location>
        <begin position="81"/>
        <end position="197"/>
    </location>
</feature>
<evidence type="ECO:0000313" key="3">
    <source>
        <dbReference type="Proteomes" id="UP001429601"/>
    </source>
</evidence>
<keyword evidence="3" id="KW-1185">Reference proteome</keyword>
<sequence>MSGLHAPKILRRGVWRYLSDRDILVAAFVTAVVFAASLGLVYAAHLGRVCWLAARAPARAAGRRAMLIFGRRLVSDRPEADFVGRLARGRADAFAGFADRVLVLGGYSGGSISEAEAGRRWLQAEGWPETVPLQLEQASVDSLENLRHARELLRERSDDALPPVWLVTSRYHLARCLYLARRLGFDAEPLAAEEHLPLGRRYVTRLLMEAGYLMWIDTGMRWAALTGNRRMATRIS</sequence>
<comment type="caution">
    <text evidence="2">The sequence shown here is derived from an EMBL/GenBank/DDBJ whole genome shotgun (WGS) entry which is preliminary data.</text>
</comment>
<dbReference type="InterPro" id="IPR003848">
    <property type="entry name" value="DUF218"/>
</dbReference>
<dbReference type="Pfam" id="PF02698">
    <property type="entry name" value="DUF218"/>
    <property type="match status" value="1"/>
</dbReference>
<evidence type="ECO:0000259" key="1">
    <source>
        <dbReference type="Pfam" id="PF02698"/>
    </source>
</evidence>